<comment type="caution">
    <text evidence="2">The sequence shown here is derived from an EMBL/GenBank/DDBJ whole genome shotgun (WGS) entry which is preliminary data.</text>
</comment>
<gene>
    <name evidence="2" type="ORF">PLEPLA_LOCUS26478</name>
</gene>
<dbReference type="EMBL" id="CADEAL010002183">
    <property type="protein sequence ID" value="CAB1438582.1"/>
    <property type="molecule type" value="Genomic_DNA"/>
</dbReference>
<accession>A0A9N7UX98</accession>
<dbReference type="Proteomes" id="UP001153269">
    <property type="component" value="Unassembled WGS sequence"/>
</dbReference>
<evidence type="ECO:0000313" key="3">
    <source>
        <dbReference type="Proteomes" id="UP001153269"/>
    </source>
</evidence>
<proteinExistence type="predicted"/>
<evidence type="ECO:0000313" key="2">
    <source>
        <dbReference type="EMBL" id="CAB1438582.1"/>
    </source>
</evidence>
<protein>
    <submittedName>
        <fullName evidence="2">Uncharacterized protein</fullName>
    </submittedName>
</protein>
<dbReference type="AlphaFoldDB" id="A0A9N7UX98"/>
<keyword evidence="1" id="KW-1133">Transmembrane helix</keyword>
<keyword evidence="1" id="KW-0472">Membrane</keyword>
<feature type="transmembrane region" description="Helical" evidence="1">
    <location>
        <begin position="14"/>
        <end position="33"/>
    </location>
</feature>
<sequence length="116" mass="12993">MVEAKCFLNLSELINFHIIIITIIIIIIIIIIITRHVGTEQYFTTTHKMVLKPEDRQLSPHSSPGPPSMRFHCLPPYGRICVGSVFDSRQLTASGYAEGFKLPSLILLHSTGVVFC</sequence>
<organism evidence="2 3">
    <name type="scientific">Pleuronectes platessa</name>
    <name type="common">European plaice</name>
    <dbReference type="NCBI Taxonomy" id="8262"/>
    <lineage>
        <taxon>Eukaryota</taxon>
        <taxon>Metazoa</taxon>
        <taxon>Chordata</taxon>
        <taxon>Craniata</taxon>
        <taxon>Vertebrata</taxon>
        <taxon>Euteleostomi</taxon>
        <taxon>Actinopterygii</taxon>
        <taxon>Neopterygii</taxon>
        <taxon>Teleostei</taxon>
        <taxon>Neoteleostei</taxon>
        <taxon>Acanthomorphata</taxon>
        <taxon>Carangaria</taxon>
        <taxon>Pleuronectiformes</taxon>
        <taxon>Pleuronectoidei</taxon>
        <taxon>Pleuronectidae</taxon>
        <taxon>Pleuronectes</taxon>
    </lineage>
</organism>
<name>A0A9N7UX98_PLEPL</name>
<keyword evidence="3" id="KW-1185">Reference proteome</keyword>
<evidence type="ECO:0000256" key="1">
    <source>
        <dbReference type="SAM" id="Phobius"/>
    </source>
</evidence>
<reference evidence="2" key="1">
    <citation type="submission" date="2020-03" db="EMBL/GenBank/DDBJ databases">
        <authorList>
            <person name="Weist P."/>
        </authorList>
    </citation>
    <scope>NUCLEOTIDE SEQUENCE</scope>
</reference>
<keyword evidence="1" id="KW-0812">Transmembrane</keyword>